<organism evidence="5 6">
    <name type="scientific">Pyrenophora seminiperda CCB06</name>
    <dbReference type="NCBI Taxonomy" id="1302712"/>
    <lineage>
        <taxon>Eukaryota</taxon>
        <taxon>Fungi</taxon>
        <taxon>Dikarya</taxon>
        <taxon>Ascomycota</taxon>
        <taxon>Pezizomycotina</taxon>
        <taxon>Dothideomycetes</taxon>
        <taxon>Pleosporomycetidae</taxon>
        <taxon>Pleosporales</taxon>
        <taxon>Pleosporineae</taxon>
        <taxon>Pleosporaceae</taxon>
        <taxon>Pyrenophora</taxon>
    </lineage>
</organism>
<dbReference type="InterPro" id="IPR050613">
    <property type="entry name" value="Sec_Metabolite_Reg"/>
</dbReference>
<sequence>MTVMIDTKAQIGKALCREWGDKSASRVRVQRDDFLSVDRSKSIIENFVSNTHTLHSSMVETKIRGSSHSPGSTGKPGGGRFRVISSCLTCRRRKVKCDHVHPVCGSCNRGNHVCTWTDQAQPTTATGRISKSTASDHGKSGKSGDVQSRLDRLEYLLEKAVAGQGPNVTSSMRSSSDYERKEDALTPSSTSQTSHNAGIASDDGDGTLLLNGGQSQFVSSLHFALLADEIQDIKALLGEKTDEEKREVSQNSLVDLLSLGRAGSGANLQNLLPNTQEQRDFLLGVYFSNVDPMVRVTHRPTMIRRFPSYNRDAHPMAYATYFSAINALSPKAVEDKFGESKEALLDRFQLGIEISLARENYLTTSDLEILQAFVIWLSCVTREEEMGRSAEPSFPSDANSYNR</sequence>
<feature type="compositionally biased region" description="Polar residues" evidence="3">
    <location>
        <begin position="166"/>
        <end position="175"/>
    </location>
</feature>
<dbReference type="Proteomes" id="UP000265663">
    <property type="component" value="Unassembled WGS sequence"/>
</dbReference>
<dbReference type="Pfam" id="PF00172">
    <property type="entry name" value="Zn_clus"/>
    <property type="match status" value="1"/>
</dbReference>
<evidence type="ECO:0000259" key="4">
    <source>
        <dbReference type="PROSITE" id="PS50048"/>
    </source>
</evidence>
<evidence type="ECO:0000256" key="1">
    <source>
        <dbReference type="ARBA" id="ARBA00004123"/>
    </source>
</evidence>
<dbReference type="CDD" id="cd00067">
    <property type="entry name" value="GAL4"/>
    <property type="match status" value="1"/>
</dbReference>
<dbReference type="PANTHER" id="PTHR31001:SF77">
    <property type="entry name" value="TRANSCRIPTION FACTOR, PUTATIVE (AFU_ORTHOLOGUE AFUA_3G12940)-RELATED"/>
    <property type="match status" value="1"/>
</dbReference>
<gene>
    <name evidence="5" type="ORF">GMOD_00008600</name>
</gene>
<dbReference type="Gene3D" id="4.10.240.10">
    <property type="entry name" value="Zn(2)-C6 fungal-type DNA-binding domain"/>
    <property type="match status" value="1"/>
</dbReference>
<dbReference type="SMART" id="SM00066">
    <property type="entry name" value="GAL4"/>
    <property type="match status" value="1"/>
</dbReference>
<feature type="compositionally biased region" description="Polar residues" evidence="3">
    <location>
        <begin position="186"/>
        <end position="196"/>
    </location>
</feature>
<dbReference type="GO" id="GO:0005634">
    <property type="term" value="C:nucleus"/>
    <property type="evidence" value="ECO:0007669"/>
    <property type="project" value="UniProtKB-SubCell"/>
</dbReference>
<dbReference type="GO" id="GO:0008270">
    <property type="term" value="F:zinc ion binding"/>
    <property type="evidence" value="ECO:0007669"/>
    <property type="project" value="InterPro"/>
</dbReference>
<proteinExistence type="predicted"/>
<dbReference type="GO" id="GO:0000981">
    <property type="term" value="F:DNA-binding transcription factor activity, RNA polymerase II-specific"/>
    <property type="evidence" value="ECO:0007669"/>
    <property type="project" value="InterPro"/>
</dbReference>
<dbReference type="EMBL" id="KE747825">
    <property type="protein sequence ID" value="RMZ70936.1"/>
    <property type="molecule type" value="Genomic_DNA"/>
</dbReference>
<evidence type="ECO:0000256" key="2">
    <source>
        <dbReference type="ARBA" id="ARBA00023242"/>
    </source>
</evidence>
<dbReference type="SUPFAM" id="SSF57701">
    <property type="entry name" value="Zn2/Cys6 DNA-binding domain"/>
    <property type="match status" value="1"/>
</dbReference>
<feature type="domain" description="Zn(2)-C6 fungal-type" evidence="4">
    <location>
        <begin position="86"/>
        <end position="116"/>
    </location>
</feature>
<feature type="region of interest" description="Disordered" evidence="3">
    <location>
        <begin position="164"/>
        <end position="200"/>
    </location>
</feature>
<dbReference type="OrthoDB" id="3946231at2759"/>
<dbReference type="AlphaFoldDB" id="A0A3M7M8U1"/>
<evidence type="ECO:0000313" key="5">
    <source>
        <dbReference type="EMBL" id="RMZ70936.1"/>
    </source>
</evidence>
<feature type="region of interest" description="Disordered" evidence="3">
    <location>
        <begin position="122"/>
        <end position="147"/>
    </location>
</feature>
<dbReference type="CDD" id="cd12148">
    <property type="entry name" value="fungal_TF_MHR"/>
    <property type="match status" value="1"/>
</dbReference>
<name>A0A3M7M8U1_9PLEO</name>
<dbReference type="InterPro" id="IPR001138">
    <property type="entry name" value="Zn2Cys6_DnaBD"/>
</dbReference>
<feature type="compositionally biased region" description="Polar residues" evidence="3">
    <location>
        <begin position="122"/>
        <end position="133"/>
    </location>
</feature>
<evidence type="ECO:0000313" key="6">
    <source>
        <dbReference type="Proteomes" id="UP000265663"/>
    </source>
</evidence>
<dbReference type="InterPro" id="IPR036864">
    <property type="entry name" value="Zn2-C6_fun-type_DNA-bd_sf"/>
</dbReference>
<reference evidence="5 6" key="1">
    <citation type="journal article" date="2014" name="PLoS ONE">
        <title>De novo Genome Assembly of the Fungal Plant Pathogen Pyrenophora semeniperda.</title>
        <authorList>
            <person name="Soliai M.M."/>
            <person name="Meyer S.E."/>
            <person name="Udall J.A."/>
            <person name="Elzinga D.E."/>
            <person name="Hermansen R.A."/>
            <person name="Bodily P.M."/>
            <person name="Hart A.A."/>
            <person name="Coleman C.E."/>
        </authorList>
    </citation>
    <scope>NUCLEOTIDE SEQUENCE [LARGE SCALE GENOMIC DNA]</scope>
    <source>
        <strain evidence="5 6">CCB06</strain>
        <tissue evidence="5">Mycelium</tissue>
    </source>
</reference>
<keyword evidence="6" id="KW-1185">Reference proteome</keyword>
<dbReference type="PROSITE" id="PS50048">
    <property type="entry name" value="ZN2_CY6_FUNGAL_2"/>
    <property type="match status" value="1"/>
</dbReference>
<dbReference type="PANTHER" id="PTHR31001">
    <property type="entry name" value="UNCHARACTERIZED TRANSCRIPTIONAL REGULATORY PROTEIN"/>
    <property type="match status" value="1"/>
</dbReference>
<evidence type="ECO:0000256" key="3">
    <source>
        <dbReference type="SAM" id="MobiDB-lite"/>
    </source>
</evidence>
<protein>
    <submittedName>
        <fullName evidence="5">C6 transcription factor</fullName>
    </submittedName>
</protein>
<dbReference type="PROSITE" id="PS00463">
    <property type="entry name" value="ZN2_CY6_FUNGAL_1"/>
    <property type="match status" value="1"/>
</dbReference>
<keyword evidence="2" id="KW-0539">Nucleus</keyword>
<comment type="subcellular location">
    <subcellularLocation>
        <location evidence="1">Nucleus</location>
    </subcellularLocation>
</comment>
<accession>A0A3M7M8U1</accession>